<dbReference type="InterPro" id="IPR009783">
    <property type="entry name" value="DUF1348"/>
</dbReference>
<sequence length="202" mass="24060">MPAWNVARWRNGLARLRRERCHSSGSERDWTNEHELNSTSYSLRSSDSAPSRQWHFLGPLLDEGARMPVPPFTRETALQKVKAADAAWNSRDPATVARAYSVDSVWRNRTEIFRGRTEIEAFLTRKWCKETEYVLEKNLWAFSENRIGVRFEYEWKDVAANQWYRTHGNELWEFDERGYMRWRDMSANDFPIHESERRLARA</sequence>
<dbReference type="InterPro" id="IPR032710">
    <property type="entry name" value="NTF2-like_dom_sf"/>
</dbReference>
<accession>A0A5J4YPW8</accession>
<name>A0A5J4YPW8_PORPP</name>
<evidence type="ECO:0000313" key="2">
    <source>
        <dbReference type="Proteomes" id="UP000324585"/>
    </source>
</evidence>
<evidence type="ECO:0000313" key="1">
    <source>
        <dbReference type="EMBL" id="KAA8493245.1"/>
    </source>
</evidence>
<dbReference type="PANTHER" id="PTHR31757:SF0">
    <property type="entry name" value="SLL0781 PROTEIN"/>
    <property type="match status" value="1"/>
</dbReference>
<dbReference type="Gene3D" id="3.10.450.50">
    <property type="match status" value="1"/>
</dbReference>
<keyword evidence="2" id="KW-1185">Reference proteome</keyword>
<dbReference type="Pfam" id="PF07080">
    <property type="entry name" value="DUF1348"/>
    <property type="match status" value="1"/>
</dbReference>
<dbReference type="Proteomes" id="UP000324585">
    <property type="component" value="Unassembled WGS sequence"/>
</dbReference>
<dbReference type="OMA" id="VRFQYEC"/>
<dbReference type="OrthoDB" id="14527at2759"/>
<proteinExistence type="predicted"/>
<reference evidence="2" key="1">
    <citation type="journal article" date="2019" name="Nat. Commun.">
        <title>Expansion of phycobilisome linker gene families in mesophilic red algae.</title>
        <authorList>
            <person name="Lee J."/>
            <person name="Kim D."/>
            <person name="Bhattacharya D."/>
            <person name="Yoon H.S."/>
        </authorList>
    </citation>
    <scope>NUCLEOTIDE SEQUENCE [LARGE SCALE GENOMIC DNA]</scope>
    <source>
        <strain evidence="2">CCMP 1328</strain>
    </source>
</reference>
<comment type="caution">
    <text evidence="1">The sequence shown here is derived from an EMBL/GenBank/DDBJ whole genome shotgun (WGS) entry which is preliminary data.</text>
</comment>
<protein>
    <submittedName>
        <fullName evidence="1">Uncharacterized protein</fullName>
    </submittedName>
</protein>
<dbReference type="SUPFAM" id="SSF54427">
    <property type="entry name" value="NTF2-like"/>
    <property type="match status" value="1"/>
</dbReference>
<organism evidence="1 2">
    <name type="scientific">Porphyridium purpureum</name>
    <name type="common">Red alga</name>
    <name type="synonym">Porphyridium cruentum</name>
    <dbReference type="NCBI Taxonomy" id="35688"/>
    <lineage>
        <taxon>Eukaryota</taxon>
        <taxon>Rhodophyta</taxon>
        <taxon>Bangiophyceae</taxon>
        <taxon>Porphyridiales</taxon>
        <taxon>Porphyridiaceae</taxon>
        <taxon>Porphyridium</taxon>
    </lineage>
</organism>
<dbReference type="EMBL" id="VRMN01000007">
    <property type="protein sequence ID" value="KAA8493245.1"/>
    <property type="molecule type" value="Genomic_DNA"/>
</dbReference>
<dbReference type="PANTHER" id="PTHR31757">
    <property type="entry name" value="SLL0781 PROTEIN"/>
    <property type="match status" value="1"/>
</dbReference>
<gene>
    <name evidence="1" type="ORF">FVE85_8690</name>
</gene>
<dbReference type="AlphaFoldDB" id="A0A5J4YPW8"/>